<dbReference type="InterPro" id="IPR013783">
    <property type="entry name" value="Ig-like_fold"/>
</dbReference>
<dbReference type="PROSITE" id="PS50835">
    <property type="entry name" value="IG_LIKE"/>
    <property type="match status" value="2"/>
</dbReference>
<dbReference type="GO" id="GO:0005886">
    <property type="term" value="C:plasma membrane"/>
    <property type="evidence" value="ECO:0007669"/>
    <property type="project" value="TreeGrafter"/>
</dbReference>
<dbReference type="AlphaFoldDB" id="A0AAV4XKT9"/>
<dbReference type="InterPro" id="IPR036179">
    <property type="entry name" value="Ig-like_dom_sf"/>
</dbReference>
<evidence type="ECO:0000259" key="2">
    <source>
        <dbReference type="PROSITE" id="PS50835"/>
    </source>
</evidence>
<dbReference type="EMBL" id="BPLR01000409">
    <property type="protein sequence ID" value="GIY94619.1"/>
    <property type="molecule type" value="Genomic_DNA"/>
</dbReference>
<comment type="caution">
    <text evidence="3">The sequence shown here is derived from an EMBL/GenBank/DDBJ whole genome shotgun (WGS) entry which is preliminary data.</text>
</comment>
<dbReference type="PANTHER" id="PTHR10075">
    <property type="entry name" value="BASIGIN RELATED"/>
    <property type="match status" value="1"/>
</dbReference>
<proteinExistence type="predicted"/>
<dbReference type="GO" id="GO:0007156">
    <property type="term" value="P:homophilic cell adhesion via plasma membrane adhesion molecules"/>
    <property type="evidence" value="ECO:0007669"/>
    <property type="project" value="TreeGrafter"/>
</dbReference>
<dbReference type="PANTHER" id="PTHR10075:SF100">
    <property type="entry name" value="FASCICLIN-2"/>
    <property type="match status" value="1"/>
</dbReference>
<dbReference type="GO" id="GO:0030424">
    <property type="term" value="C:axon"/>
    <property type="evidence" value="ECO:0007669"/>
    <property type="project" value="TreeGrafter"/>
</dbReference>
<dbReference type="GO" id="GO:0098632">
    <property type="term" value="F:cell-cell adhesion mediator activity"/>
    <property type="evidence" value="ECO:0007669"/>
    <property type="project" value="TreeGrafter"/>
</dbReference>
<gene>
    <name evidence="3" type="ORF">CEXT_681621</name>
</gene>
<name>A0AAV4XKT9_CAEEX</name>
<feature type="domain" description="Ig-like" evidence="2">
    <location>
        <begin position="101"/>
        <end position="137"/>
    </location>
</feature>
<keyword evidence="1" id="KW-0393">Immunoglobulin domain</keyword>
<organism evidence="3 4">
    <name type="scientific">Caerostris extrusa</name>
    <name type="common">Bark spider</name>
    <name type="synonym">Caerostris bankana</name>
    <dbReference type="NCBI Taxonomy" id="172846"/>
    <lineage>
        <taxon>Eukaryota</taxon>
        <taxon>Metazoa</taxon>
        <taxon>Ecdysozoa</taxon>
        <taxon>Arthropoda</taxon>
        <taxon>Chelicerata</taxon>
        <taxon>Arachnida</taxon>
        <taxon>Araneae</taxon>
        <taxon>Araneomorphae</taxon>
        <taxon>Entelegynae</taxon>
        <taxon>Araneoidea</taxon>
        <taxon>Araneidae</taxon>
        <taxon>Caerostris</taxon>
    </lineage>
</organism>
<evidence type="ECO:0000256" key="1">
    <source>
        <dbReference type="ARBA" id="ARBA00023319"/>
    </source>
</evidence>
<dbReference type="GO" id="GO:0070593">
    <property type="term" value="P:dendrite self-avoidance"/>
    <property type="evidence" value="ECO:0007669"/>
    <property type="project" value="TreeGrafter"/>
</dbReference>
<dbReference type="InterPro" id="IPR007110">
    <property type="entry name" value="Ig-like_dom"/>
</dbReference>
<dbReference type="Proteomes" id="UP001054945">
    <property type="component" value="Unassembled WGS sequence"/>
</dbReference>
<accession>A0AAV4XKT9</accession>
<dbReference type="GO" id="GO:0007411">
    <property type="term" value="P:axon guidance"/>
    <property type="evidence" value="ECO:0007669"/>
    <property type="project" value="TreeGrafter"/>
</dbReference>
<evidence type="ECO:0000313" key="3">
    <source>
        <dbReference type="EMBL" id="GIY94619.1"/>
    </source>
</evidence>
<dbReference type="InterPro" id="IPR013098">
    <property type="entry name" value="Ig_I-set"/>
</dbReference>
<feature type="domain" description="Ig-like" evidence="2">
    <location>
        <begin position="1"/>
        <end position="95"/>
    </location>
</feature>
<keyword evidence="4" id="KW-1185">Reference proteome</keyword>
<sequence length="189" mass="20905">MLVLFPCRQSTSEPFHQPKPWMWERLQSSHAMLQVIQCTSSAGGRTWFLCFHPGGSPVCLEKNCALAPVEREDKGMYQCFVYNDKESAQDAAQLLLGDVAPVLKHAFEPAKVEPGSALSLKCIASGNPLPQVTWTLDDLAIPDHMRFSVGDYVTSKAEVVSFVNISTLRVEDGVCIILLLLKEKSLNEP</sequence>
<reference evidence="3 4" key="1">
    <citation type="submission" date="2021-06" db="EMBL/GenBank/DDBJ databases">
        <title>Caerostris extrusa draft genome.</title>
        <authorList>
            <person name="Kono N."/>
            <person name="Arakawa K."/>
        </authorList>
    </citation>
    <scope>NUCLEOTIDE SEQUENCE [LARGE SCALE GENOMIC DNA]</scope>
</reference>
<evidence type="ECO:0000313" key="4">
    <source>
        <dbReference type="Proteomes" id="UP001054945"/>
    </source>
</evidence>
<protein>
    <submittedName>
        <fullName evidence="3">Dscam13</fullName>
    </submittedName>
</protein>
<dbReference type="Gene3D" id="2.60.40.10">
    <property type="entry name" value="Immunoglobulins"/>
    <property type="match status" value="1"/>
</dbReference>
<dbReference type="Pfam" id="PF07679">
    <property type="entry name" value="I-set"/>
    <property type="match status" value="1"/>
</dbReference>
<dbReference type="SUPFAM" id="SSF48726">
    <property type="entry name" value="Immunoglobulin"/>
    <property type="match status" value="1"/>
</dbReference>